<name>A0ABW0BG99_9ACTN</name>
<keyword evidence="3" id="KW-1185">Reference proteome</keyword>
<keyword evidence="1" id="KW-0812">Transmembrane</keyword>
<keyword evidence="1" id="KW-1133">Transmembrane helix</keyword>
<accession>A0ABW0BG99</accession>
<organism evidence="2 3">
    <name type="scientific">Nocardioides taihuensis</name>
    <dbReference type="NCBI Taxonomy" id="1835606"/>
    <lineage>
        <taxon>Bacteria</taxon>
        <taxon>Bacillati</taxon>
        <taxon>Actinomycetota</taxon>
        <taxon>Actinomycetes</taxon>
        <taxon>Propionibacteriales</taxon>
        <taxon>Nocardioidaceae</taxon>
        <taxon>Nocardioides</taxon>
    </lineage>
</organism>
<comment type="caution">
    <text evidence="2">The sequence shown here is derived from an EMBL/GenBank/DDBJ whole genome shotgun (WGS) entry which is preliminary data.</text>
</comment>
<dbReference type="InterPro" id="IPR021741">
    <property type="entry name" value="DUF3311"/>
</dbReference>
<sequence length="101" mass="11148">MADVRRPDRPATPPRPARTAGTWPLIVALLVPAVVIPLLVPLYDSEEPTLAGWPFYFWFQMAMIPLAVVLTVAAYYLAKRADRHAREARAHAGDGERGAGR</sequence>
<evidence type="ECO:0000313" key="3">
    <source>
        <dbReference type="Proteomes" id="UP001596087"/>
    </source>
</evidence>
<keyword evidence="1" id="KW-0472">Membrane</keyword>
<protein>
    <submittedName>
        <fullName evidence="2">DUF3311 domain-containing protein</fullName>
    </submittedName>
</protein>
<gene>
    <name evidence="2" type="ORF">ACFPGP_06660</name>
</gene>
<dbReference type="Pfam" id="PF11755">
    <property type="entry name" value="DUF3311"/>
    <property type="match status" value="1"/>
</dbReference>
<dbReference type="RefSeq" id="WP_378588571.1">
    <property type="nucleotide sequence ID" value="NZ_JBHSKD010000007.1"/>
</dbReference>
<evidence type="ECO:0000256" key="1">
    <source>
        <dbReference type="SAM" id="Phobius"/>
    </source>
</evidence>
<feature type="transmembrane region" description="Helical" evidence="1">
    <location>
        <begin position="55"/>
        <end position="78"/>
    </location>
</feature>
<feature type="transmembrane region" description="Helical" evidence="1">
    <location>
        <begin position="21"/>
        <end position="43"/>
    </location>
</feature>
<dbReference type="EMBL" id="JBHSKD010000007">
    <property type="protein sequence ID" value="MFC5176344.1"/>
    <property type="molecule type" value="Genomic_DNA"/>
</dbReference>
<proteinExistence type="predicted"/>
<reference evidence="3" key="1">
    <citation type="journal article" date="2019" name="Int. J. Syst. Evol. Microbiol.">
        <title>The Global Catalogue of Microorganisms (GCM) 10K type strain sequencing project: providing services to taxonomists for standard genome sequencing and annotation.</title>
        <authorList>
            <consortium name="The Broad Institute Genomics Platform"/>
            <consortium name="The Broad Institute Genome Sequencing Center for Infectious Disease"/>
            <person name="Wu L."/>
            <person name="Ma J."/>
        </authorList>
    </citation>
    <scope>NUCLEOTIDE SEQUENCE [LARGE SCALE GENOMIC DNA]</scope>
    <source>
        <strain evidence="3">DFY41</strain>
    </source>
</reference>
<evidence type="ECO:0000313" key="2">
    <source>
        <dbReference type="EMBL" id="MFC5176344.1"/>
    </source>
</evidence>
<dbReference type="Proteomes" id="UP001596087">
    <property type="component" value="Unassembled WGS sequence"/>
</dbReference>